<comment type="similarity">
    <text evidence="1">Belongs to the AfsR/DnrI/RedD regulatory family.</text>
</comment>
<reference evidence="7 8" key="1">
    <citation type="submission" date="2018-10" db="EMBL/GenBank/DDBJ databases">
        <title>Genomic Encyclopedia of Archaeal and Bacterial Type Strains, Phase II (KMG-II): from individual species to whole genera.</title>
        <authorList>
            <person name="Goeker M."/>
        </authorList>
    </citation>
    <scope>NUCLEOTIDE SEQUENCE [LARGE SCALE GENOMIC DNA]</scope>
    <source>
        <strain evidence="7 8">RP-AC37</strain>
    </source>
</reference>
<sequence>MLGAVQAFRGGSEVALGGPRHRELLARLVLARGRVVPVDRLVADFWGEEPAGDPVAALRTFVAALRRALEPERAPRSRPSLLVTEGAGYAVRAVAVDAWRFEAAVAAAARAVPEASLQLSEEALALWRGAAYVDREWARAERARLAELRLQAVELRGGALLSLGRPREAVADLRAHVSEHPWREEGWRLLTLSLAGSGRRAEALEAVRLARGTLADELGLDPGPALRALEDDLLRRPDELAPDPVQQLWERATSTYARTAAPGPRARLESTVGVLRSLAVTGGPGLLAAREQRAAVVAAADSLGDPVLTARVIGAYDVPAVWTTLDDPEQARRVVAAAERALRELPVSAPPSLRARLLATVGVETRGTTSARGPQAARLAVELARGLDDPAVLAFALNAQLLHATSPAGRSAERDALGAELIEVSSRHALEGFLALGHLARMQARSAVGDFAAADRHAAAADALAGSHERPLVRVFTGFYRALRLAVGGSVPEATAAYDAVLANLPSSGMPGLATGLAPLVRLSLTVRSGAAVGLDGEWGPYEPWVRPLLLARSGGDAPGALASVPDPPPGLLLEAVWALVGLAACEVGDAAAAGRAMDALGPASGELAGAGSGLITLGPVSDLLARLRATAGG</sequence>
<dbReference type="SUPFAM" id="SSF48452">
    <property type="entry name" value="TPR-like"/>
    <property type="match status" value="1"/>
</dbReference>
<keyword evidence="2" id="KW-0805">Transcription regulation</keyword>
<evidence type="ECO:0000313" key="8">
    <source>
        <dbReference type="Proteomes" id="UP000281955"/>
    </source>
</evidence>
<evidence type="ECO:0000256" key="1">
    <source>
        <dbReference type="ARBA" id="ARBA00005820"/>
    </source>
</evidence>
<dbReference type="EMBL" id="RBWV01000009">
    <property type="protein sequence ID" value="RKS80228.1"/>
    <property type="molecule type" value="Genomic_DNA"/>
</dbReference>
<dbReference type="Gene3D" id="1.10.10.10">
    <property type="entry name" value="Winged helix-like DNA-binding domain superfamily/Winged helix DNA-binding domain"/>
    <property type="match status" value="1"/>
</dbReference>
<dbReference type="InterPro" id="IPR036388">
    <property type="entry name" value="WH-like_DNA-bd_sf"/>
</dbReference>
<dbReference type="Pfam" id="PF00486">
    <property type="entry name" value="Trans_reg_C"/>
    <property type="match status" value="1"/>
</dbReference>
<feature type="DNA-binding region" description="OmpR/PhoB-type" evidence="5">
    <location>
        <begin position="1"/>
        <end position="93"/>
    </location>
</feature>
<evidence type="ECO:0000256" key="2">
    <source>
        <dbReference type="ARBA" id="ARBA00023015"/>
    </source>
</evidence>
<dbReference type="CDD" id="cd15831">
    <property type="entry name" value="BTAD"/>
    <property type="match status" value="1"/>
</dbReference>
<name>A0A420XTR7_9ACTN</name>
<organism evidence="7 8">
    <name type="scientific">Motilibacter peucedani</name>
    <dbReference type="NCBI Taxonomy" id="598650"/>
    <lineage>
        <taxon>Bacteria</taxon>
        <taxon>Bacillati</taxon>
        <taxon>Actinomycetota</taxon>
        <taxon>Actinomycetes</taxon>
        <taxon>Motilibacterales</taxon>
        <taxon>Motilibacteraceae</taxon>
        <taxon>Motilibacter</taxon>
    </lineage>
</organism>
<evidence type="ECO:0000256" key="5">
    <source>
        <dbReference type="PROSITE-ProRule" id="PRU01091"/>
    </source>
</evidence>
<dbReference type="Pfam" id="PF03704">
    <property type="entry name" value="BTAD"/>
    <property type="match status" value="1"/>
</dbReference>
<dbReference type="InterPro" id="IPR011990">
    <property type="entry name" value="TPR-like_helical_dom_sf"/>
</dbReference>
<dbReference type="InParanoid" id="A0A420XTR7"/>
<evidence type="ECO:0000259" key="6">
    <source>
        <dbReference type="PROSITE" id="PS51755"/>
    </source>
</evidence>
<comment type="caution">
    <text evidence="7">The sequence shown here is derived from an EMBL/GenBank/DDBJ whole genome shotgun (WGS) entry which is preliminary data.</text>
</comment>
<dbReference type="SMART" id="SM00862">
    <property type="entry name" value="Trans_reg_C"/>
    <property type="match status" value="1"/>
</dbReference>
<evidence type="ECO:0000256" key="4">
    <source>
        <dbReference type="ARBA" id="ARBA00023163"/>
    </source>
</evidence>
<dbReference type="InterPro" id="IPR005158">
    <property type="entry name" value="BTAD"/>
</dbReference>
<proteinExistence type="inferred from homology"/>
<dbReference type="InterPro" id="IPR016032">
    <property type="entry name" value="Sig_transdc_resp-reg_C-effctor"/>
</dbReference>
<accession>A0A420XTR7</accession>
<dbReference type="InterPro" id="IPR001867">
    <property type="entry name" value="OmpR/PhoB-type_DNA-bd"/>
</dbReference>
<dbReference type="Proteomes" id="UP000281955">
    <property type="component" value="Unassembled WGS sequence"/>
</dbReference>
<protein>
    <submittedName>
        <fullName evidence="7">DNA-binding SARP family transcriptional activator</fullName>
    </submittedName>
</protein>
<dbReference type="PROSITE" id="PS51755">
    <property type="entry name" value="OMPR_PHOB"/>
    <property type="match status" value="1"/>
</dbReference>
<dbReference type="CDD" id="cd00383">
    <property type="entry name" value="trans_reg_C"/>
    <property type="match status" value="1"/>
</dbReference>
<keyword evidence="4" id="KW-0804">Transcription</keyword>
<dbReference type="GO" id="GO:0000160">
    <property type="term" value="P:phosphorelay signal transduction system"/>
    <property type="evidence" value="ECO:0007669"/>
    <property type="project" value="InterPro"/>
</dbReference>
<dbReference type="GO" id="GO:0003677">
    <property type="term" value="F:DNA binding"/>
    <property type="evidence" value="ECO:0007669"/>
    <property type="project" value="UniProtKB-UniRule"/>
</dbReference>
<keyword evidence="8" id="KW-1185">Reference proteome</keyword>
<dbReference type="Gene3D" id="1.25.40.10">
    <property type="entry name" value="Tetratricopeptide repeat domain"/>
    <property type="match status" value="1"/>
</dbReference>
<dbReference type="AlphaFoldDB" id="A0A420XTR7"/>
<evidence type="ECO:0000256" key="3">
    <source>
        <dbReference type="ARBA" id="ARBA00023125"/>
    </source>
</evidence>
<feature type="domain" description="OmpR/PhoB-type" evidence="6">
    <location>
        <begin position="1"/>
        <end position="93"/>
    </location>
</feature>
<dbReference type="OrthoDB" id="134712at2"/>
<dbReference type="SUPFAM" id="SSF46894">
    <property type="entry name" value="C-terminal effector domain of the bipartite response regulators"/>
    <property type="match status" value="1"/>
</dbReference>
<evidence type="ECO:0000313" key="7">
    <source>
        <dbReference type="EMBL" id="RKS80228.1"/>
    </source>
</evidence>
<dbReference type="InterPro" id="IPR051677">
    <property type="entry name" value="AfsR-DnrI-RedD_regulator"/>
</dbReference>
<gene>
    <name evidence="7" type="ORF">CLV35_0650</name>
</gene>
<dbReference type="PANTHER" id="PTHR35807">
    <property type="entry name" value="TRANSCRIPTIONAL REGULATOR REDD-RELATED"/>
    <property type="match status" value="1"/>
</dbReference>
<dbReference type="SMART" id="SM01043">
    <property type="entry name" value="BTAD"/>
    <property type="match status" value="1"/>
</dbReference>
<dbReference type="GO" id="GO:0006355">
    <property type="term" value="P:regulation of DNA-templated transcription"/>
    <property type="evidence" value="ECO:0007669"/>
    <property type="project" value="InterPro"/>
</dbReference>
<keyword evidence="3 5" id="KW-0238">DNA-binding</keyword>
<dbReference type="PANTHER" id="PTHR35807:SF1">
    <property type="entry name" value="TRANSCRIPTIONAL REGULATOR REDD"/>
    <property type="match status" value="1"/>
</dbReference>